<organism evidence="2 3">
    <name type="scientific">Streptomyces qinglanensis</name>
    <dbReference type="NCBI Taxonomy" id="943816"/>
    <lineage>
        <taxon>Bacteria</taxon>
        <taxon>Bacillati</taxon>
        <taxon>Actinomycetota</taxon>
        <taxon>Actinomycetes</taxon>
        <taxon>Kitasatosporales</taxon>
        <taxon>Streptomycetaceae</taxon>
        <taxon>Streptomyces</taxon>
    </lineage>
</organism>
<dbReference type="AlphaFoldDB" id="A0A1E7K5N7"/>
<dbReference type="RefSeq" id="WP_069992156.1">
    <property type="nucleotide sequence ID" value="NZ_LJGV01000022.1"/>
</dbReference>
<accession>A0A1E7K5N7</accession>
<feature type="region of interest" description="Disordered" evidence="1">
    <location>
        <begin position="16"/>
        <end position="56"/>
    </location>
</feature>
<evidence type="ECO:0000256" key="1">
    <source>
        <dbReference type="SAM" id="MobiDB-lite"/>
    </source>
</evidence>
<reference evidence="2 3" key="1">
    <citation type="journal article" date="2016" name="Front. Microbiol.">
        <title>Comparative Genomics Analysis of Streptomyces Species Reveals Their Adaptation to the Marine Environment and Their Diversity at the Genomic Level.</title>
        <authorList>
            <person name="Tian X."/>
            <person name="Zhang Z."/>
            <person name="Yang T."/>
            <person name="Chen M."/>
            <person name="Li J."/>
            <person name="Chen F."/>
            <person name="Yang J."/>
            <person name="Li W."/>
            <person name="Zhang B."/>
            <person name="Zhang Z."/>
            <person name="Wu J."/>
            <person name="Zhang C."/>
            <person name="Long L."/>
            <person name="Xiao J."/>
        </authorList>
    </citation>
    <scope>NUCLEOTIDE SEQUENCE [LARGE SCALE GENOMIC DNA]</scope>
    <source>
        <strain evidence="2 3">SCSIO M10379</strain>
    </source>
</reference>
<comment type="caution">
    <text evidence="2">The sequence shown here is derived from an EMBL/GenBank/DDBJ whole genome shotgun (WGS) entry which is preliminary data.</text>
</comment>
<dbReference type="PATRIC" id="fig|943816.4.peg.2856"/>
<name>A0A1E7K5N7_9ACTN</name>
<dbReference type="Proteomes" id="UP000175829">
    <property type="component" value="Unassembled WGS sequence"/>
</dbReference>
<gene>
    <name evidence="2" type="ORF">AN217_16910</name>
</gene>
<proteinExistence type="predicted"/>
<feature type="compositionally biased region" description="Basic and acidic residues" evidence="1">
    <location>
        <begin position="19"/>
        <end position="38"/>
    </location>
</feature>
<sequence>MAALGFACALFVTGCGGDGGHKGGDEKITGADGGEKGAESSPAEESPAAQAPKFDFPDDLKLDFEDVRSEDPGEDEVLQATEYAAKARVEAYTKADPATKNMVRYWKHPALQYWGKDITRFAEDNRTFTGSLRYYDFEVTDLTKKGAWVRYCESQRNAFAKDKKSGKTLKTEPSKDDFVAWKAGLVKSDGEQWQVSQTQATKGAAECQP</sequence>
<evidence type="ECO:0000313" key="2">
    <source>
        <dbReference type="EMBL" id="OEU99215.1"/>
    </source>
</evidence>
<evidence type="ECO:0000313" key="3">
    <source>
        <dbReference type="Proteomes" id="UP000175829"/>
    </source>
</evidence>
<dbReference type="EMBL" id="LJGV01000022">
    <property type="protein sequence ID" value="OEU99215.1"/>
    <property type="molecule type" value="Genomic_DNA"/>
</dbReference>
<feature type="compositionally biased region" description="Low complexity" evidence="1">
    <location>
        <begin position="39"/>
        <end position="54"/>
    </location>
</feature>
<protein>
    <submittedName>
        <fullName evidence="2">Uncharacterized protein</fullName>
    </submittedName>
</protein>